<dbReference type="SUPFAM" id="SSF52091">
    <property type="entry name" value="SpoIIaa-like"/>
    <property type="match status" value="1"/>
</dbReference>
<dbReference type="PANTHER" id="PTHR33495:SF2">
    <property type="entry name" value="ANTI-SIGMA FACTOR ANTAGONIST TM_1081-RELATED"/>
    <property type="match status" value="1"/>
</dbReference>
<dbReference type="InterPro" id="IPR002645">
    <property type="entry name" value="STAS_dom"/>
</dbReference>
<dbReference type="Pfam" id="PF01740">
    <property type="entry name" value="STAS"/>
    <property type="match status" value="1"/>
</dbReference>
<dbReference type="RefSeq" id="WP_054534400.1">
    <property type="nucleotide sequence ID" value="NZ_LGKP01000017.1"/>
</dbReference>
<dbReference type="Gene3D" id="3.30.565.10">
    <property type="entry name" value="Histidine kinase-like ATPase, C-terminal domain"/>
    <property type="match status" value="1"/>
</dbReference>
<dbReference type="CDD" id="cd16936">
    <property type="entry name" value="HATPase_RsbW-like"/>
    <property type="match status" value="1"/>
</dbReference>
<accession>A0A0P6Y8B8</accession>
<name>A0A0P6Y8B8_9CHLR</name>
<gene>
    <name evidence="4" type="ORF">SE18_10470</name>
</gene>
<dbReference type="InterPro" id="IPR003658">
    <property type="entry name" value="Anti-sigma_ant"/>
</dbReference>
<dbReference type="InterPro" id="IPR036513">
    <property type="entry name" value="STAS_dom_sf"/>
</dbReference>
<dbReference type="EMBL" id="LGKP01000017">
    <property type="protein sequence ID" value="KPL88135.1"/>
    <property type="molecule type" value="Genomic_DNA"/>
</dbReference>
<dbReference type="InterPro" id="IPR003594">
    <property type="entry name" value="HATPase_dom"/>
</dbReference>
<evidence type="ECO:0000259" key="3">
    <source>
        <dbReference type="PROSITE" id="PS50801"/>
    </source>
</evidence>
<keyword evidence="5" id="KW-1185">Reference proteome</keyword>
<dbReference type="OrthoDB" id="163538at2"/>
<dbReference type="AlphaFoldDB" id="A0A0P6Y8B8"/>
<dbReference type="CDD" id="cd07043">
    <property type="entry name" value="STAS_anti-anti-sigma_factors"/>
    <property type="match status" value="1"/>
</dbReference>
<comment type="caution">
    <text evidence="4">The sequence shown here is derived from an EMBL/GenBank/DDBJ whole genome shotgun (WGS) entry which is preliminary data.</text>
</comment>
<dbReference type="InterPro" id="IPR036890">
    <property type="entry name" value="HATPase_C_sf"/>
</dbReference>
<sequence>MAQTAELKLPGVLDSLSALCKFAYQAALEAGLNEHTAWEIELAVDEAATNIIQHAYTAEHPGDVRLVCGRDGSRFVVRLFDRGVPFDPETVPPPDLTSSIDTREAGGLGMYLMGRMMDDVQFNYNPETGENELHMSKIVGTRLPDDVRVVPVQGRIDATAAPALATIVHEAAETGGRRILLDLTGVTFLSSSGLRILLLLARELKGSNGELRLCSLQPAVAEVFALTGFTQIFTIHRTRDEALAALAQVE</sequence>
<protein>
    <recommendedName>
        <fullName evidence="2">Anti-sigma factor antagonist</fullName>
    </recommendedName>
</protein>
<dbReference type="SUPFAM" id="SSF55874">
    <property type="entry name" value="ATPase domain of HSP90 chaperone/DNA topoisomerase II/histidine kinase"/>
    <property type="match status" value="1"/>
</dbReference>
<evidence type="ECO:0000313" key="4">
    <source>
        <dbReference type="EMBL" id="KPL88135.1"/>
    </source>
</evidence>
<evidence type="ECO:0000256" key="2">
    <source>
        <dbReference type="RuleBase" id="RU003749"/>
    </source>
</evidence>
<dbReference type="Proteomes" id="UP000050277">
    <property type="component" value="Unassembled WGS sequence"/>
</dbReference>
<comment type="similarity">
    <text evidence="1 2">Belongs to the anti-sigma-factor antagonist family.</text>
</comment>
<dbReference type="Gene3D" id="3.30.750.24">
    <property type="entry name" value="STAS domain"/>
    <property type="match status" value="1"/>
</dbReference>
<feature type="domain" description="STAS" evidence="3">
    <location>
        <begin position="137"/>
        <end position="246"/>
    </location>
</feature>
<evidence type="ECO:0000256" key="1">
    <source>
        <dbReference type="ARBA" id="ARBA00009013"/>
    </source>
</evidence>
<dbReference type="PANTHER" id="PTHR33495">
    <property type="entry name" value="ANTI-SIGMA FACTOR ANTAGONIST TM_1081-RELATED-RELATED"/>
    <property type="match status" value="1"/>
</dbReference>
<evidence type="ECO:0000313" key="5">
    <source>
        <dbReference type="Proteomes" id="UP000050277"/>
    </source>
</evidence>
<dbReference type="STRING" id="70996.SE18_10470"/>
<dbReference type="Pfam" id="PF13581">
    <property type="entry name" value="HATPase_c_2"/>
    <property type="match status" value="1"/>
</dbReference>
<organism evidence="4 5">
    <name type="scientific">Herpetosiphon geysericola</name>
    <dbReference type="NCBI Taxonomy" id="70996"/>
    <lineage>
        <taxon>Bacteria</taxon>
        <taxon>Bacillati</taxon>
        <taxon>Chloroflexota</taxon>
        <taxon>Chloroflexia</taxon>
        <taxon>Herpetosiphonales</taxon>
        <taxon>Herpetosiphonaceae</taxon>
        <taxon>Herpetosiphon</taxon>
    </lineage>
</organism>
<dbReference type="PROSITE" id="PS50801">
    <property type="entry name" value="STAS"/>
    <property type="match status" value="1"/>
</dbReference>
<dbReference type="NCBIfam" id="TIGR00377">
    <property type="entry name" value="ant_ant_sig"/>
    <property type="match status" value="1"/>
</dbReference>
<reference evidence="4 5" key="1">
    <citation type="submission" date="2015-07" db="EMBL/GenBank/DDBJ databases">
        <title>Whole genome sequence of Herpetosiphon geysericola DSM 7119.</title>
        <authorList>
            <person name="Hemp J."/>
            <person name="Ward L.M."/>
            <person name="Pace L.A."/>
            <person name="Fischer W.W."/>
        </authorList>
    </citation>
    <scope>NUCLEOTIDE SEQUENCE [LARGE SCALE GENOMIC DNA]</scope>
    <source>
        <strain evidence="4 5">DSM 7119</strain>
    </source>
</reference>
<dbReference type="GO" id="GO:0043856">
    <property type="term" value="F:anti-sigma factor antagonist activity"/>
    <property type="evidence" value="ECO:0007669"/>
    <property type="project" value="InterPro"/>
</dbReference>
<proteinExistence type="inferred from homology"/>